<reference evidence="3" key="1">
    <citation type="submission" date="2025-08" db="UniProtKB">
        <authorList>
            <consortium name="RefSeq"/>
        </authorList>
    </citation>
    <scope>IDENTIFICATION</scope>
    <source>
        <tissue evidence="3">Gonads</tissue>
    </source>
</reference>
<keyword evidence="2" id="KW-1185">Reference proteome</keyword>
<feature type="transmembrane region" description="Helical" evidence="1">
    <location>
        <begin position="55"/>
        <end position="77"/>
    </location>
</feature>
<protein>
    <submittedName>
        <fullName evidence="3">Uncharacterized protein LOC106155738 isoform X1</fullName>
    </submittedName>
</protein>
<organism evidence="2 3">
    <name type="scientific">Lingula anatina</name>
    <name type="common">Brachiopod</name>
    <name type="synonym">Lingula unguis</name>
    <dbReference type="NCBI Taxonomy" id="7574"/>
    <lineage>
        <taxon>Eukaryota</taxon>
        <taxon>Metazoa</taxon>
        <taxon>Spiralia</taxon>
        <taxon>Lophotrochozoa</taxon>
        <taxon>Brachiopoda</taxon>
        <taxon>Linguliformea</taxon>
        <taxon>Lingulata</taxon>
        <taxon>Lingulida</taxon>
        <taxon>Linguloidea</taxon>
        <taxon>Lingulidae</taxon>
        <taxon>Lingula</taxon>
    </lineage>
</organism>
<dbReference type="InParanoid" id="A0A1S3HL29"/>
<keyword evidence="1" id="KW-0472">Membrane</keyword>
<dbReference type="Proteomes" id="UP000085678">
    <property type="component" value="Unplaced"/>
</dbReference>
<evidence type="ECO:0000256" key="1">
    <source>
        <dbReference type="SAM" id="Phobius"/>
    </source>
</evidence>
<evidence type="ECO:0000313" key="2">
    <source>
        <dbReference type="Proteomes" id="UP000085678"/>
    </source>
</evidence>
<name>A0A1S3HL29_LINAN</name>
<feature type="transmembrane region" description="Helical" evidence="1">
    <location>
        <begin position="315"/>
        <end position="336"/>
    </location>
</feature>
<feature type="transmembrane region" description="Helical" evidence="1">
    <location>
        <begin position="170"/>
        <end position="186"/>
    </location>
</feature>
<feature type="transmembrane region" description="Helical" evidence="1">
    <location>
        <begin position="89"/>
        <end position="109"/>
    </location>
</feature>
<dbReference type="GeneID" id="106155738"/>
<keyword evidence="1" id="KW-1133">Transmembrane helix</keyword>
<dbReference type="KEGG" id="lak:106155738"/>
<feature type="transmembrane region" description="Helical" evidence="1">
    <location>
        <begin position="27"/>
        <end position="49"/>
    </location>
</feature>
<keyword evidence="1" id="KW-0812">Transmembrane</keyword>
<dbReference type="RefSeq" id="XP_013386166.1">
    <property type="nucleotide sequence ID" value="XM_013530712.2"/>
</dbReference>
<feature type="transmembrane region" description="Helical" evidence="1">
    <location>
        <begin position="232"/>
        <end position="254"/>
    </location>
</feature>
<sequence>MEKVHHLVPGVHPVKEKPTGRTDWVGVLEHVIPVLLVQLAMGIGVFNMIPEQGRLVYYGFIIGQPTLAVCLVILLWLKGIAIPGRLRVFCALMDPVWSFAALTLGMLFFTLPGDLALSSCVQSLGNETETFANCLKKTEFTHAWLLEKIRPVRKMTDHALAVAFLKEEKYIYGAVFLFIPLVIHVVSRIKQRPFLPHFVVTVLCSEMVLGELYCLLLNAFDVAENERIQTLLVIGTVFVVVGSNPLAFYPFFTFDENVTKVSKKTSQIDKALQDRHVLAVMFYNSVFLNLLMFFIQLHVAGSTIAFDTSLGVANAVFLALNVVVPFIAALVTGYVCQKRYCRPKQLPQTLLPPPADV</sequence>
<proteinExistence type="predicted"/>
<dbReference type="AlphaFoldDB" id="A0A1S3HL29"/>
<evidence type="ECO:0000313" key="3">
    <source>
        <dbReference type="RefSeq" id="XP_013386166.1"/>
    </source>
</evidence>
<feature type="transmembrane region" description="Helical" evidence="1">
    <location>
        <begin position="275"/>
        <end position="295"/>
    </location>
</feature>
<accession>A0A1S3HL29</accession>
<gene>
    <name evidence="3" type="primary">LOC106155738</name>
</gene>
<feature type="transmembrane region" description="Helical" evidence="1">
    <location>
        <begin position="198"/>
        <end position="220"/>
    </location>
</feature>